<reference evidence="2 3" key="1">
    <citation type="submission" date="2024-09" db="EMBL/GenBank/DDBJ databases">
        <authorList>
            <person name="Sun Q."/>
            <person name="Mori K."/>
        </authorList>
    </citation>
    <scope>NUCLEOTIDE SEQUENCE [LARGE SCALE GENOMIC DNA]</scope>
    <source>
        <strain evidence="2 3">NCAIM B.01794</strain>
    </source>
</reference>
<dbReference type="SMART" id="SM00457">
    <property type="entry name" value="MACPF"/>
    <property type="match status" value="1"/>
</dbReference>
<dbReference type="Proteomes" id="UP001589891">
    <property type="component" value="Unassembled WGS sequence"/>
</dbReference>
<dbReference type="PROSITE" id="PS51412">
    <property type="entry name" value="MACPF_2"/>
    <property type="match status" value="1"/>
</dbReference>
<sequence length="566" mass="61813">MQTLPGAGLLGFGFNILGSYDVSSATKAILVPPSGNGSTYTDPFSKQQYTVPNNVVIAEGSGDHTQSAQVVVTRTQQQFQSSFATKAGVSGSYRGFSGEFRAAFSAEAVSESTFWYCLASGQFETWSVLLQEVSSPNISPDFSSDPDVQAMLVQTNFNATNQHLFFRVFRKWGTHFIDQVTVGGEFSYFTAANTDYSSDGMQVEANLSLEFESLFVDASAKSSLSWDKLSKQWVENRRTSWSASGGDTSLLQAVSPSPTFKDNFEPAYQEWVASITAAPAIIGFRLSDLSQLFSGALEQAVSDALSIYLNQGLYLQAEFSRTGFSDPSSYSGLIQIRNRTVPSNLPPQTPGAMYGGAQIAVFDPDTLQLVVNAAAYNGDYNRNDLMWDHLHASVQGLSDKPYIVALTVYSVLAVSNFPNAQMASWLSGYGAAMFNWKKLATIYCGDDFRVNYLLVGQQGTQPGQAVEKFTANIAAQVGYHNYTLTNLSVPLIPPYGSEGHYTIATATADTNDNAITAEQIQPVNNNNMCYWDVGWRQWWLPGEETCFDGTARICMPDGQWSFNGNC</sequence>
<gene>
    <name evidence="2" type="ORF">ACFFGX_20575</name>
</gene>
<name>A0ABV6SQL8_AZOPA</name>
<accession>A0ABV6SQL8</accession>
<evidence type="ECO:0000313" key="2">
    <source>
        <dbReference type="EMBL" id="MFC0711834.1"/>
    </source>
</evidence>
<feature type="domain" description="MACPF" evidence="1">
    <location>
        <begin position="1"/>
        <end position="323"/>
    </location>
</feature>
<organism evidence="2 3">
    <name type="scientific">Azorhizophilus paspali</name>
    <name type="common">Azotobacter paspali</name>
    <dbReference type="NCBI Taxonomy" id="69963"/>
    <lineage>
        <taxon>Bacteria</taxon>
        <taxon>Pseudomonadati</taxon>
        <taxon>Pseudomonadota</taxon>
        <taxon>Gammaproteobacteria</taxon>
        <taxon>Pseudomonadales</taxon>
        <taxon>Pseudomonadaceae</taxon>
        <taxon>Azorhizophilus</taxon>
    </lineage>
</organism>
<comment type="caution">
    <text evidence="2">The sequence shown here is derived from an EMBL/GenBank/DDBJ whole genome shotgun (WGS) entry which is preliminary data.</text>
</comment>
<dbReference type="Pfam" id="PF01823">
    <property type="entry name" value="MACPF"/>
    <property type="match status" value="1"/>
</dbReference>
<evidence type="ECO:0000259" key="1">
    <source>
        <dbReference type="PROSITE" id="PS51412"/>
    </source>
</evidence>
<dbReference type="RefSeq" id="WP_376948909.1">
    <property type="nucleotide sequence ID" value="NZ_CP183182.1"/>
</dbReference>
<keyword evidence="3" id="KW-1185">Reference proteome</keyword>
<dbReference type="EMBL" id="JBHLSS010000136">
    <property type="protein sequence ID" value="MFC0711834.1"/>
    <property type="molecule type" value="Genomic_DNA"/>
</dbReference>
<evidence type="ECO:0000313" key="3">
    <source>
        <dbReference type="Proteomes" id="UP001589891"/>
    </source>
</evidence>
<protein>
    <submittedName>
        <fullName evidence="2">MAC/perforin domain-containing protein</fullName>
    </submittedName>
</protein>
<dbReference type="InterPro" id="IPR020864">
    <property type="entry name" value="MACPF"/>
</dbReference>
<proteinExistence type="predicted"/>